<keyword evidence="3" id="KW-0378">Hydrolase</keyword>
<dbReference type="PROSITE" id="PS50821">
    <property type="entry name" value="PAZ"/>
    <property type="match status" value="1"/>
</dbReference>
<dbReference type="OrthoDB" id="416741at2759"/>
<reference evidence="7 8" key="1">
    <citation type="journal article" date="2012" name="Science">
        <title>The Paleozoic origin of enzymatic lignin decomposition reconstructed from 31 fungal genomes.</title>
        <authorList>
            <person name="Floudas D."/>
            <person name="Binder M."/>
            <person name="Riley R."/>
            <person name="Barry K."/>
            <person name="Blanchette R.A."/>
            <person name="Henrissat B."/>
            <person name="Martinez A.T."/>
            <person name="Otillar R."/>
            <person name="Spatafora J.W."/>
            <person name="Yadav J.S."/>
            <person name="Aerts A."/>
            <person name="Benoit I."/>
            <person name="Boyd A."/>
            <person name="Carlson A."/>
            <person name="Copeland A."/>
            <person name="Coutinho P.M."/>
            <person name="de Vries R.P."/>
            <person name="Ferreira P."/>
            <person name="Findley K."/>
            <person name="Foster B."/>
            <person name="Gaskell J."/>
            <person name="Glotzer D."/>
            <person name="Gorecki P."/>
            <person name="Heitman J."/>
            <person name="Hesse C."/>
            <person name="Hori C."/>
            <person name="Igarashi K."/>
            <person name="Jurgens J.A."/>
            <person name="Kallen N."/>
            <person name="Kersten P."/>
            <person name="Kohler A."/>
            <person name="Kuees U."/>
            <person name="Kumar T.K.A."/>
            <person name="Kuo A."/>
            <person name="LaButti K."/>
            <person name="Larrondo L.F."/>
            <person name="Lindquist E."/>
            <person name="Ling A."/>
            <person name="Lombard V."/>
            <person name="Lucas S."/>
            <person name="Lundell T."/>
            <person name="Martin R."/>
            <person name="McLaughlin D.J."/>
            <person name="Morgenstern I."/>
            <person name="Morin E."/>
            <person name="Murat C."/>
            <person name="Nagy L.G."/>
            <person name="Nolan M."/>
            <person name="Ohm R.A."/>
            <person name="Patyshakuliyeva A."/>
            <person name="Rokas A."/>
            <person name="Ruiz-Duenas F.J."/>
            <person name="Sabat G."/>
            <person name="Salamov A."/>
            <person name="Samejima M."/>
            <person name="Schmutz J."/>
            <person name="Slot J.C."/>
            <person name="St John F."/>
            <person name="Stenlid J."/>
            <person name="Sun H."/>
            <person name="Sun S."/>
            <person name="Syed K."/>
            <person name="Tsang A."/>
            <person name="Wiebenga A."/>
            <person name="Young D."/>
            <person name="Pisabarro A."/>
            <person name="Eastwood D.C."/>
            <person name="Martin F."/>
            <person name="Cullen D."/>
            <person name="Grigoriev I.V."/>
            <person name="Hibbett D.S."/>
        </authorList>
    </citation>
    <scope>NUCLEOTIDE SEQUENCE</scope>
    <source>
        <strain evidence="8">FP-58527</strain>
    </source>
</reference>
<feature type="domain" description="PAZ" evidence="6">
    <location>
        <begin position="171"/>
        <end position="300"/>
    </location>
</feature>
<feature type="compositionally biased region" description="Pro residues" evidence="4">
    <location>
        <begin position="1"/>
        <end position="14"/>
    </location>
</feature>
<organism evidence="7 8">
    <name type="scientific">Fomitopsis schrenkii</name>
    <name type="common">Brown rot fungus</name>
    <dbReference type="NCBI Taxonomy" id="2126942"/>
    <lineage>
        <taxon>Eukaryota</taxon>
        <taxon>Fungi</taxon>
        <taxon>Dikarya</taxon>
        <taxon>Basidiomycota</taxon>
        <taxon>Agaricomycotina</taxon>
        <taxon>Agaricomycetes</taxon>
        <taxon>Polyporales</taxon>
        <taxon>Fomitopsis</taxon>
    </lineage>
</organism>
<accession>S8EFY5</accession>
<dbReference type="PANTHER" id="PTHR14950">
    <property type="entry name" value="DICER-RELATED"/>
    <property type="match status" value="1"/>
</dbReference>
<feature type="region of interest" description="Disordered" evidence="4">
    <location>
        <begin position="431"/>
        <end position="470"/>
    </location>
</feature>
<sequence>MHAELPRPPTPPPSETQDLEKKAAVASSSVFRYPRKRPDFWTDIAPLPSRAGRLYATILSIRDLNGTHHAPILVLTREPLPDLPDFSVFSSGLSTTVNLKRASPIDYNEEQLSALYGYTTRVFRVITNKPFTCPVDNLPYLLAPLDNSFGLYAAQHGSLTELQVDEHIPWEAIQLAADEFIVPLVSDGNLSKNDFAADAVVQDRKVEFTNRYYITKVRRDLTPLSKADDSPREAEYGSFLEYCADRIKDFQGLQNNRQPMVQVDVVLPMMNHLNPTSKPFIPSWKNPAKYLIPELCQKLTIPAGVLRTMLMLPSILRRVDELLIVRELNVKLFNNSIREHELLAAITSPAALAERDYERLELLGDAFLKYVASTYLFVTMPAAGEGDLHMVRQDIISNKSLLHCANELNLPTSILSKPFVAKVWEPVVQQEPGAQQAPSEPPTPTKSTEDDGEPPPAKRSKKQKQKDEQDFQWIGDKTVADVVEAIIGAALVSGGQYVALQAMKTLNIAISAVEQWSDFARIMSKAPAPARNFVPLVDVKALEAIVRCEIKNREIFAQALTHSSVHGPGYTGYERLEFLGDAILDFLVARYVYDSHPALAPAGLTLIKSAMISNETLAAFCVDVGLYQYFRHASPEVGNAISTYVDKINKAKRDEYTSAEREGREPGQYWLSTNPPKVLSDIVEAIVGGLYNSDDFTESGVVNFFDSTLKPFYDRHIRMQTLSLHPTSTLFDLLYSYGCQQHQIIKEEDLRPRRLTLCTVVVHDVVLASAEDHNIASASRLAAACALDALDGDPDFMTRTCDCRASQQGKKVKKTQKAQLGYE</sequence>
<dbReference type="AlphaFoldDB" id="S8EFY5"/>
<dbReference type="InParanoid" id="S8EFY5"/>
<name>S8EFY5_FOMSC</name>
<dbReference type="InterPro" id="IPR000999">
    <property type="entry name" value="RNase_III_dom"/>
</dbReference>
<evidence type="ECO:0000259" key="5">
    <source>
        <dbReference type="PROSITE" id="PS50142"/>
    </source>
</evidence>
<dbReference type="HOGENOM" id="CLU_000907_4_2_1"/>
<dbReference type="Gene3D" id="1.10.1520.10">
    <property type="entry name" value="Ribonuclease III domain"/>
    <property type="match status" value="2"/>
</dbReference>
<feature type="region of interest" description="Disordered" evidence="4">
    <location>
        <begin position="1"/>
        <end position="21"/>
    </location>
</feature>
<dbReference type="eggNOG" id="KOG0701">
    <property type="taxonomic scope" value="Eukaryota"/>
</dbReference>
<protein>
    <recommendedName>
        <fullName evidence="9">RNase III domain-containing protein</fullName>
    </recommendedName>
</protein>
<gene>
    <name evidence="7" type="ORF">FOMPIDRAFT_1116753</name>
</gene>
<keyword evidence="2" id="KW-0547">Nucleotide-binding</keyword>
<evidence type="ECO:0000259" key="6">
    <source>
        <dbReference type="PROSITE" id="PS50821"/>
    </source>
</evidence>
<dbReference type="PROSITE" id="PS50142">
    <property type="entry name" value="RNASE_3_2"/>
    <property type="match status" value="2"/>
</dbReference>
<dbReference type="Proteomes" id="UP000015241">
    <property type="component" value="Unassembled WGS sequence"/>
</dbReference>
<evidence type="ECO:0000256" key="3">
    <source>
        <dbReference type="ARBA" id="ARBA00022801"/>
    </source>
</evidence>
<keyword evidence="8" id="KW-1185">Reference proteome</keyword>
<dbReference type="GO" id="GO:0005634">
    <property type="term" value="C:nucleus"/>
    <property type="evidence" value="ECO:0007669"/>
    <property type="project" value="TreeGrafter"/>
</dbReference>
<evidence type="ECO:0000313" key="7">
    <source>
        <dbReference type="EMBL" id="EPT03183.1"/>
    </source>
</evidence>
<dbReference type="GO" id="GO:0000166">
    <property type="term" value="F:nucleotide binding"/>
    <property type="evidence" value="ECO:0007669"/>
    <property type="project" value="UniProtKB-KW"/>
</dbReference>
<evidence type="ECO:0000256" key="1">
    <source>
        <dbReference type="ARBA" id="ARBA00001946"/>
    </source>
</evidence>
<dbReference type="GO" id="GO:0003723">
    <property type="term" value="F:RNA binding"/>
    <property type="evidence" value="ECO:0007669"/>
    <property type="project" value="InterPro"/>
</dbReference>
<dbReference type="GO" id="GO:0030422">
    <property type="term" value="P:siRNA processing"/>
    <property type="evidence" value="ECO:0007669"/>
    <property type="project" value="TreeGrafter"/>
</dbReference>
<evidence type="ECO:0008006" key="9">
    <source>
        <dbReference type="Google" id="ProtNLM"/>
    </source>
</evidence>
<feature type="domain" description="RNase III" evidence="5">
    <location>
        <begin position="539"/>
        <end position="695"/>
    </location>
</feature>
<dbReference type="InterPro" id="IPR036389">
    <property type="entry name" value="RNase_III_sf"/>
</dbReference>
<evidence type="ECO:0000256" key="4">
    <source>
        <dbReference type="SAM" id="MobiDB-lite"/>
    </source>
</evidence>
<evidence type="ECO:0000313" key="8">
    <source>
        <dbReference type="Proteomes" id="UP000015241"/>
    </source>
</evidence>
<proteinExistence type="predicted"/>
<dbReference type="PANTHER" id="PTHR14950:SF37">
    <property type="entry name" value="ENDORIBONUCLEASE DICER"/>
    <property type="match status" value="1"/>
</dbReference>
<dbReference type="CDD" id="cd00593">
    <property type="entry name" value="RIBOc"/>
    <property type="match status" value="2"/>
</dbReference>
<dbReference type="PROSITE" id="PS00517">
    <property type="entry name" value="RNASE_3_1"/>
    <property type="match status" value="1"/>
</dbReference>
<dbReference type="GO" id="GO:0005737">
    <property type="term" value="C:cytoplasm"/>
    <property type="evidence" value="ECO:0007669"/>
    <property type="project" value="TreeGrafter"/>
</dbReference>
<dbReference type="STRING" id="743788.S8EFY5"/>
<dbReference type="GO" id="GO:0004525">
    <property type="term" value="F:ribonuclease III activity"/>
    <property type="evidence" value="ECO:0007669"/>
    <property type="project" value="InterPro"/>
</dbReference>
<dbReference type="EMBL" id="KE504131">
    <property type="protein sequence ID" value="EPT03183.1"/>
    <property type="molecule type" value="Genomic_DNA"/>
</dbReference>
<comment type="cofactor">
    <cofactor evidence="1">
        <name>Mg(2+)</name>
        <dbReference type="ChEBI" id="CHEBI:18420"/>
    </cofactor>
</comment>
<dbReference type="Gene3D" id="2.170.260.10">
    <property type="entry name" value="paz domain"/>
    <property type="match status" value="1"/>
</dbReference>
<evidence type="ECO:0000256" key="2">
    <source>
        <dbReference type="ARBA" id="ARBA00022741"/>
    </source>
</evidence>
<dbReference type="SUPFAM" id="SSF69065">
    <property type="entry name" value="RNase III domain-like"/>
    <property type="match status" value="2"/>
</dbReference>
<dbReference type="InterPro" id="IPR003100">
    <property type="entry name" value="PAZ_dom"/>
</dbReference>
<feature type="domain" description="RNase III" evidence="5">
    <location>
        <begin position="342"/>
        <end position="495"/>
    </location>
</feature>
<dbReference type="SMART" id="SM00535">
    <property type="entry name" value="RIBOc"/>
    <property type="match status" value="2"/>
</dbReference>
<dbReference type="Pfam" id="PF00636">
    <property type="entry name" value="Ribonuclease_3"/>
    <property type="match status" value="2"/>
</dbReference>